<dbReference type="Gene3D" id="3.40.50.300">
    <property type="entry name" value="P-loop containing nucleotide triphosphate hydrolases"/>
    <property type="match status" value="1"/>
</dbReference>
<protein>
    <submittedName>
        <fullName evidence="1">Putative kinase</fullName>
    </submittedName>
</protein>
<keyword evidence="2" id="KW-1185">Reference proteome</keyword>
<dbReference type="InterPro" id="IPR027417">
    <property type="entry name" value="P-loop_NTPase"/>
</dbReference>
<name>A0A4Y8WX08_9MICC</name>
<accession>A0A4Y8WX08</accession>
<dbReference type="GO" id="GO:0016301">
    <property type="term" value="F:kinase activity"/>
    <property type="evidence" value="ECO:0007669"/>
    <property type="project" value="UniProtKB-KW"/>
</dbReference>
<evidence type="ECO:0000313" key="1">
    <source>
        <dbReference type="EMBL" id="MBB4882285.1"/>
    </source>
</evidence>
<dbReference type="PANTHER" id="PTHR37807:SF3">
    <property type="entry name" value="OS07G0160300 PROTEIN"/>
    <property type="match status" value="1"/>
</dbReference>
<dbReference type="EMBL" id="JACHMC010000001">
    <property type="protein sequence ID" value="MBB4882285.1"/>
    <property type="molecule type" value="Genomic_DNA"/>
</dbReference>
<dbReference type="AlphaFoldDB" id="A0A4Y8WX08"/>
<dbReference type="RefSeq" id="WP_135030657.1">
    <property type="nucleotide sequence ID" value="NZ_BMLA01000005.1"/>
</dbReference>
<dbReference type="SUPFAM" id="SSF52540">
    <property type="entry name" value="P-loop containing nucleoside triphosphate hydrolases"/>
    <property type="match status" value="1"/>
</dbReference>
<dbReference type="Proteomes" id="UP000560081">
    <property type="component" value="Unassembled WGS sequence"/>
</dbReference>
<sequence length="178" mass="18929">MDLVDRGAQPPTPGRLVVVCGLPGTGKTTLARALVRARGGAHLRVDAVETPFTAAGVDVGPLGYAAVRALAAGNLPLGTDVVVDLVDPLPETRRLWSSLAAETGAPLTVLECVLPGEPEHRRRVQARVPDLPGQTVPSWPEVVGREYVPWDEVRDGPRTEVETTDEGRALRVALEALR</sequence>
<evidence type="ECO:0000313" key="2">
    <source>
        <dbReference type="Proteomes" id="UP000560081"/>
    </source>
</evidence>
<gene>
    <name evidence="1" type="ORF">BJ976_000636</name>
</gene>
<reference evidence="1 2" key="1">
    <citation type="submission" date="2020-08" db="EMBL/GenBank/DDBJ databases">
        <title>Sequencing the genomes of 1000 actinobacteria strains.</title>
        <authorList>
            <person name="Klenk H.-P."/>
        </authorList>
    </citation>
    <scope>NUCLEOTIDE SEQUENCE [LARGE SCALE GENOMIC DNA]</scope>
    <source>
        <strain evidence="1 2">DSM 19079</strain>
    </source>
</reference>
<comment type="caution">
    <text evidence="1">The sequence shown here is derived from an EMBL/GenBank/DDBJ whole genome shotgun (WGS) entry which is preliminary data.</text>
</comment>
<keyword evidence="1" id="KW-0808">Transferase</keyword>
<organism evidence="1 2">
    <name type="scientific">Micrococcus flavus</name>
    <dbReference type="NCBI Taxonomy" id="384602"/>
    <lineage>
        <taxon>Bacteria</taxon>
        <taxon>Bacillati</taxon>
        <taxon>Actinomycetota</taxon>
        <taxon>Actinomycetes</taxon>
        <taxon>Micrococcales</taxon>
        <taxon>Micrococcaceae</taxon>
        <taxon>Micrococcus</taxon>
    </lineage>
</organism>
<dbReference type="OrthoDB" id="198115at2"/>
<dbReference type="PANTHER" id="PTHR37807">
    <property type="entry name" value="OS07G0160300 PROTEIN"/>
    <property type="match status" value="1"/>
</dbReference>
<keyword evidence="1" id="KW-0418">Kinase</keyword>
<dbReference type="Pfam" id="PF13671">
    <property type="entry name" value="AAA_33"/>
    <property type="match status" value="1"/>
</dbReference>
<proteinExistence type="predicted"/>